<feature type="region of interest" description="Disordered" evidence="2">
    <location>
        <begin position="1"/>
        <end position="26"/>
    </location>
</feature>
<feature type="region of interest" description="Disordered" evidence="2">
    <location>
        <begin position="248"/>
        <end position="349"/>
    </location>
</feature>
<feature type="compositionally biased region" description="Acidic residues" evidence="2">
    <location>
        <begin position="292"/>
        <end position="311"/>
    </location>
</feature>
<reference evidence="4" key="1">
    <citation type="submission" date="2022-05" db="EMBL/GenBank/DDBJ databases">
        <title>The Musa troglodytarum L. genome provides insights into the mechanism of non-climacteric behaviour and enrichment of carotenoids.</title>
        <authorList>
            <person name="Wang J."/>
        </authorList>
    </citation>
    <scope>NUCLEOTIDE SEQUENCE</scope>
    <source>
        <tissue evidence="4">Leaf</tissue>
    </source>
</reference>
<name>A0A9E7GUA5_9LILI</name>
<evidence type="ECO:0000256" key="1">
    <source>
        <dbReference type="ARBA" id="ARBA00010218"/>
    </source>
</evidence>
<feature type="compositionally biased region" description="Acidic residues" evidence="2">
    <location>
        <begin position="320"/>
        <end position="336"/>
    </location>
</feature>
<evidence type="ECO:0000259" key="3">
    <source>
        <dbReference type="Pfam" id="PF08574"/>
    </source>
</evidence>
<dbReference type="AlphaFoldDB" id="A0A9E7GUA5"/>
<organism evidence="4 5">
    <name type="scientific">Musa troglodytarum</name>
    <name type="common">fe'i banana</name>
    <dbReference type="NCBI Taxonomy" id="320322"/>
    <lineage>
        <taxon>Eukaryota</taxon>
        <taxon>Viridiplantae</taxon>
        <taxon>Streptophyta</taxon>
        <taxon>Embryophyta</taxon>
        <taxon>Tracheophyta</taxon>
        <taxon>Spermatophyta</taxon>
        <taxon>Magnoliopsida</taxon>
        <taxon>Liliopsida</taxon>
        <taxon>Zingiberales</taxon>
        <taxon>Musaceae</taxon>
        <taxon>Musa</taxon>
    </lineage>
</organism>
<feature type="compositionally biased region" description="Acidic residues" evidence="2">
    <location>
        <begin position="261"/>
        <end position="282"/>
    </location>
</feature>
<dbReference type="Proteomes" id="UP001055439">
    <property type="component" value="Chromosome 7"/>
</dbReference>
<feature type="compositionally biased region" description="Basic and acidic residues" evidence="2">
    <location>
        <begin position="337"/>
        <end position="349"/>
    </location>
</feature>
<dbReference type="PANTHER" id="PTHR31934:SF2">
    <property type="entry name" value="RNA-DIRECTED DNA METHYLATION 4"/>
    <property type="match status" value="1"/>
</dbReference>
<evidence type="ECO:0000256" key="2">
    <source>
        <dbReference type="SAM" id="MobiDB-lite"/>
    </source>
</evidence>
<feature type="compositionally biased region" description="Low complexity" evidence="2">
    <location>
        <begin position="11"/>
        <end position="20"/>
    </location>
</feature>
<evidence type="ECO:0000313" key="4">
    <source>
        <dbReference type="EMBL" id="URE21466.1"/>
    </source>
</evidence>
<sequence>MSDFAALSDEPSASATPSTSNPVSEKPVVVRVKRKSFQSRLDAFWLEINGRPLKRQLLDFANLSISDADTGKVLEEFGTKKLLVQHLETVRASEDIKDMLQCYLHDSSYSKELKRMPEERGSIFKPDKKQDQLRSVALKKHEDLARNARYEQIWKSRRGCTDAAEEGLREICRLYDIVRVDAEHETNERVHKPDFISVDDGAILCNYLPLIKEYLPETAVEIESGIRESREDNYVYDLYTVGDGLVTTTGDTTKYPLVQVNDDDDGFYEGPMESDCETDDSNAECNPRNDYPDEESSRDEAEGEDRDDFFDDLERSDSDSQPDEADVDEEDEEVDSDDKADSDKKDGKD</sequence>
<dbReference type="Pfam" id="PF08574">
    <property type="entry name" value="Iwr1"/>
    <property type="match status" value="1"/>
</dbReference>
<evidence type="ECO:0000313" key="5">
    <source>
        <dbReference type="Proteomes" id="UP001055439"/>
    </source>
</evidence>
<gene>
    <name evidence="4" type="ORF">MUK42_12498</name>
</gene>
<dbReference type="EMBL" id="CP097509">
    <property type="protein sequence ID" value="URE21466.1"/>
    <property type="molecule type" value="Genomic_DNA"/>
</dbReference>
<dbReference type="PANTHER" id="PTHR31934">
    <property type="entry name" value="ALPHA/BETA-HYDROLASES SUPERFAMILY PROTEIN"/>
    <property type="match status" value="1"/>
</dbReference>
<keyword evidence="5" id="KW-1185">Reference proteome</keyword>
<dbReference type="OrthoDB" id="775994at2759"/>
<feature type="domain" description="Transcription factor Iwr1" evidence="3">
    <location>
        <begin position="232"/>
        <end position="295"/>
    </location>
</feature>
<comment type="similarity">
    <text evidence="1">Belongs to the IWR1/SLC7A6OS family.</text>
</comment>
<accession>A0A9E7GUA5</accession>
<dbReference type="InterPro" id="IPR013883">
    <property type="entry name" value="TF_Iwr1_dom"/>
</dbReference>
<protein>
    <recommendedName>
        <fullName evidence="3">Transcription factor Iwr1 domain-containing protein</fullName>
    </recommendedName>
</protein>
<proteinExistence type="inferred from homology"/>